<dbReference type="EMBL" id="JAOPGA020001661">
    <property type="protein sequence ID" value="KAL0490285.1"/>
    <property type="molecule type" value="Genomic_DNA"/>
</dbReference>
<reference evidence="2 3" key="1">
    <citation type="submission" date="2024-03" db="EMBL/GenBank/DDBJ databases">
        <title>The Acrasis kona genome and developmental transcriptomes reveal deep origins of eukaryotic multicellular pathways.</title>
        <authorList>
            <person name="Sheikh S."/>
            <person name="Fu C.-J."/>
            <person name="Brown M.W."/>
            <person name="Baldauf S.L."/>
        </authorList>
    </citation>
    <scope>NUCLEOTIDE SEQUENCE [LARGE SCALE GENOMIC DNA]</scope>
    <source>
        <strain evidence="2 3">ATCC MYA-3509</strain>
    </source>
</reference>
<name>A0AAW2ZLC0_9EUKA</name>
<accession>A0AAW2ZLC0</accession>
<comment type="caution">
    <text evidence="2">The sequence shown here is derived from an EMBL/GenBank/DDBJ whole genome shotgun (WGS) entry which is preliminary data.</text>
</comment>
<evidence type="ECO:0000256" key="1">
    <source>
        <dbReference type="SAM" id="MobiDB-lite"/>
    </source>
</evidence>
<organism evidence="2 3">
    <name type="scientific">Acrasis kona</name>
    <dbReference type="NCBI Taxonomy" id="1008807"/>
    <lineage>
        <taxon>Eukaryota</taxon>
        <taxon>Discoba</taxon>
        <taxon>Heterolobosea</taxon>
        <taxon>Tetramitia</taxon>
        <taxon>Eutetramitia</taxon>
        <taxon>Acrasidae</taxon>
        <taxon>Acrasis</taxon>
    </lineage>
</organism>
<feature type="non-terminal residue" evidence="2">
    <location>
        <position position="105"/>
    </location>
</feature>
<dbReference type="Proteomes" id="UP001431209">
    <property type="component" value="Unassembled WGS sequence"/>
</dbReference>
<feature type="region of interest" description="Disordered" evidence="1">
    <location>
        <begin position="73"/>
        <end position="105"/>
    </location>
</feature>
<evidence type="ECO:0000313" key="3">
    <source>
        <dbReference type="Proteomes" id="UP001431209"/>
    </source>
</evidence>
<dbReference type="AlphaFoldDB" id="A0AAW2ZLC0"/>
<feature type="compositionally biased region" description="Low complexity" evidence="1">
    <location>
        <begin position="89"/>
        <end position="98"/>
    </location>
</feature>
<sequence length="105" mass="11754">MKRKSDAIGSDQNKKSKKLALATVPMSSYDDFQDDNQGSQDLSFSQEQPINTTQDNFDSTTYTYNTSFSASFVETSSQHNTSSQEYVMSPSTKQQPSSSKKDQQK</sequence>
<keyword evidence="3" id="KW-1185">Reference proteome</keyword>
<gene>
    <name evidence="2" type="ORF">AKO1_006441</name>
</gene>
<feature type="region of interest" description="Disordered" evidence="1">
    <location>
        <begin position="1"/>
        <end position="59"/>
    </location>
</feature>
<evidence type="ECO:0000313" key="2">
    <source>
        <dbReference type="EMBL" id="KAL0490285.1"/>
    </source>
</evidence>
<feature type="compositionally biased region" description="Polar residues" evidence="1">
    <location>
        <begin position="35"/>
        <end position="59"/>
    </location>
</feature>
<proteinExistence type="predicted"/>
<protein>
    <submittedName>
        <fullName evidence="2">Uncharacterized protein</fullName>
    </submittedName>
</protein>
<feature type="compositionally biased region" description="Polar residues" evidence="1">
    <location>
        <begin position="73"/>
        <end position="86"/>
    </location>
</feature>